<name>A0A2T0BD52_9CLOT</name>
<evidence type="ECO:0000313" key="1">
    <source>
        <dbReference type="EMBL" id="PRR81775.1"/>
    </source>
</evidence>
<comment type="caution">
    <text evidence="1">The sequence shown here is derived from an EMBL/GenBank/DDBJ whole genome shotgun (WGS) entry which is preliminary data.</text>
</comment>
<dbReference type="OrthoDB" id="9812605at2"/>
<protein>
    <recommendedName>
        <fullName evidence="3">HipA-like C-terminal domain-containing protein</fullName>
    </recommendedName>
</protein>
<evidence type="ECO:0008006" key="3">
    <source>
        <dbReference type="Google" id="ProtNLM"/>
    </source>
</evidence>
<accession>A0A2T0BD52</accession>
<dbReference type="AlphaFoldDB" id="A0A2T0BD52"/>
<keyword evidence="2" id="KW-1185">Reference proteome</keyword>
<dbReference type="Proteomes" id="UP000239471">
    <property type="component" value="Unassembled WGS sequence"/>
</dbReference>
<dbReference type="Gene3D" id="1.10.1070.20">
    <property type="match status" value="1"/>
</dbReference>
<evidence type="ECO:0000313" key="2">
    <source>
        <dbReference type="Proteomes" id="UP000239471"/>
    </source>
</evidence>
<gene>
    <name evidence="1" type="ORF">CLVI_22640</name>
</gene>
<sequence>MSPNNKGLFSGAVMSRDKVVVKIEKNNIIEMDKELAPLYIIRTSDFEGWLRMRSIDLHRTNSRLLKKVLRLNTSDEIEIVLTANAATITDTYWVKEKGSTLLYKDIIFTKDTFSDLALYGDPNAFSLGRQPTPELTNIGSYEKCWKMKRGQWYMYKQGSEFERFSEVFAYELGNKLGFNMAKYDMWDKYVVSEDFTNNGQVNYEPMHSIMLDNEDYMDNINIIKEMGSRLVKEYLDIIFLDTIIMNVDRHTFNYGLLRDVNTGAILSLAPNFDNNLSLISRGYAKSQERNDLMVKLFLEVKKNVEYKIPILTKELVEDIAKQVKAKVHVEIDINYIVNFCMNAYYKIK</sequence>
<dbReference type="EMBL" id="PVXQ01000024">
    <property type="protein sequence ID" value="PRR81775.1"/>
    <property type="molecule type" value="Genomic_DNA"/>
</dbReference>
<organism evidence="1 2">
    <name type="scientific">Clostridium vincentii</name>
    <dbReference type="NCBI Taxonomy" id="52704"/>
    <lineage>
        <taxon>Bacteria</taxon>
        <taxon>Bacillati</taxon>
        <taxon>Bacillota</taxon>
        <taxon>Clostridia</taxon>
        <taxon>Eubacteriales</taxon>
        <taxon>Clostridiaceae</taxon>
        <taxon>Clostridium</taxon>
    </lineage>
</organism>
<reference evidence="1 2" key="1">
    <citation type="submission" date="2018-03" db="EMBL/GenBank/DDBJ databases">
        <title>Genome sequence of Clostridium vincentii DSM 10228.</title>
        <authorList>
            <person name="Poehlein A."/>
            <person name="Daniel R."/>
        </authorList>
    </citation>
    <scope>NUCLEOTIDE SEQUENCE [LARGE SCALE GENOMIC DNA]</scope>
    <source>
        <strain evidence="1 2">DSM 10228</strain>
    </source>
</reference>
<dbReference type="RefSeq" id="WP_106060217.1">
    <property type="nucleotide sequence ID" value="NZ_PVXQ01000024.1"/>
</dbReference>
<proteinExistence type="predicted"/>